<evidence type="ECO:0000313" key="5">
    <source>
        <dbReference type="Proteomes" id="UP000494203"/>
    </source>
</evidence>
<dbReference type="AlphaFoldDB" id="A0A6S7C2Q4"/>
<keyword evidence="1" id="KW-0479">Metal-binding</keyword>
<dbReference type="Pfam" id="PF04166">
    <property type="entry name" value="PdxA"/>
    <property type="match status" value="1"/>
</dbReference>
<dbReference type="EMBL" id="CADIKZ010000001">
    <property type="protein sequence ID" value="CAB3829952.1"/>
    <property type="molecule type" value="Genomic_DNA"/>
</dbReference>
<evidence type="ECO:0000313" key="4">
    <source>
        <dbReference type="EMBL" id="CAB3829952.1"/>
    </source>
</evidence>
<evidence type="ECO:0000256" key="3">
    <source>
        <dbReference type="ARBA" id="ARBA00023027"/>
    </source>
</evidence>
<evidence type="ECO:0000256" key="2">
    <source>
        <dbReference type="ARBA" id="ARBA00023002"/>
    </source>
</evidence>
<evidence type="ECO:0000256" key="1">
    <source>
        <dbReference type="ARBA" id="ARBA00022723"/>
    </source>
</evidence>
<reference evidence="4 5" key="1">
    <citation type="submission" date="2020-04" db="EMBL/GenBank/DDBJ databases">
        <authorList>
            <person name="De Canck E."/>
        </authorList>
    </citation>
    <scope>NUCLEOTIDE SEQUENCE [LARGE SCALE GENOMIC DNA]</scope>
    <source>
        <strain evidence="4 5">LMG 26788</strain>
    </source>
</reference>
<proteinExistence type="predicted"/>
<dbReference type="RefSeq" id="WP_175140057.1">
    <property type="nucleotide sequence ID" value="NZ_CADIKZ010000001.1"/>
</dbReference>
<dbReference type="EC" id="1.1.1.408" evidence="4"/>
<protein>
    <submittedName>
        <fullName evidence="4">D-threonate 4-phosphate dehydrogenase</fullName>
        <ecNumber evidence="4">1.1.1.408</ecNumber>
    </submittedName>
</protein>
<dbReference type="Gene3D" id="3.40.718.10">
    <property type="entry name" value="Isopropylmalate Dehydrogenase"/>
    <property type="match status" value="1"/>
</dbReference>
<keyword evidence="3" id="KW-0520">NAD</keyword>
<dbReference type="PANTHER" id="PTHR30004:SF6">
    <property type="entry name" value="D-THREONATE 4-PHOSPHATE DEHYDROGENASE"/>
    <property type="match status" value="1"/>
</dbReference>
<accession>A0A6S7C2Q4</accession>
<dbReference type="PANTHER" id="PTHR30004">
    <property type="entry name" value="4-HYDROXYTHREONINE-4-PHOSPHATE DEHYDROGENASE"/>
    <property type="match status" value="1"/>
</dbReference>
<sequence length="350" mass="35917">MNPVPARADLPAPALPLAITMGDPAGIGPEIVARTLLQARYAHCCVVVGDAGVMARVLAPLGAAHRMRVVDDVAGARTAAQSGEIRLLPSSRMPAPPPFGRIDAAAGRAAYQAICLAIDLARQGRVAGLVTAPVHKEALAAAGVPYPGHTEILAERGGAGRVAMMLANGAIATVLVTIHCSLRQAIERADFDAQLSAIRLAHQGGRALGAAAPRVAVAGLNPHAGEGGLFGDEEQRIIAPAIAAARLEGIDASGPWPGDTVFMQARQGRFDVVVAQYHDQGLIPVKYLGLEQGVNITLGLPFVRTSPDHGTAFDIAGQGIADPASLQTAIDHALRLAANPPDAAASGHRV</sequence>
<name>A0A6S7C2Q4_9BURK</name>
<dbReference type="SUPFAM" id="SSF53659">
    <property type="entry name" value="Isocitrate/Isopropylmalate dehydrogenase-like"/>
    <property type="match status" value="1"/>
</dbReference>
<gene>
    <name evidence="4" type="primary">pdxA2_1</name>
    <name evidence="4" type="ORF">LMG26788_00716</name>
</gene>
<keyword evidence="2 4" id="KW-0560">Oxidoreductase</keyword>
<organism evidence="4 5">
    <name type="scientific">Achromobacter pulmonis</name>
    <dbReference type="NCBI Taxonomy" id="1389932"/>
    <lineage>
        <taxon>Bacteria</taxon>
        <taxon>Pseudomonadati</taxon>
        <taxon>Pseudomonadota</taxon>
        <taxon>Betaproteobacteria</taxon>
        <taxon>Burkholderiales</taxon>
        <taxon>Alcaligenaceae</taxon>
        <taxon>Achromobacter</taxon>
    </lineage>
</organism>
<dbReference type="NCBIfam" id="TIGR00557">
    <property type="entry name" value="pdxA"/>
    <property type="match status" value="1"/>
</dbReference>
<dbReference type="GO" id="GO:0046872">
    <property type="term" value="F:metal ion binding"/>
    <property type="evidence" value="ECO:0007669"/>
    <property type="project" value="UniProtKB-KW"/>
</dbReference>
<dbReference type="GO" id="GO:0016491">
    <property type="term" value="F:oxidoreductase activity"/>
    <property type="evidence" value="ECO:0007669"/>
    <property type="project" value="UniProtKB-KW"/>
</dbReference>
<dbReference type="Proteomes" id="UP000494203">
    <property type="component" value="Unassembled WGS sequence"/>
</dbReference>
<dbReference type="InterPro" id="IPR005255">
    <property type="entry name" value="PdxA_fam"/>
</dbReference>
<keyword evidence="5" id="KW-1185">Reference proteome</keyword>
<dbReference type="GO" id="GO:0051287">
    <property type="term" value="F:NAD binding"/>
    <property type="evidence" value="ECO:0007669"/>
    <property type="project" value="InterPro"/>
</dbReference>